<feature type="compositionally biased region" description="Low complexity" evidence="1">
    <location>
        <begin position="99"/>
        <end position="114"/>
    </location>
</feature>
<proteinExistence type="predicted"/>
<feature type="signal peptide" evidence="2">
    <location>
        <begin position="1"/>
        <end position="20"/>
    </location>
</feature>
<keyword evidence="2" id="KW-0732">Signal</keyword>
<feature type="region of interest" description="Disordered" evidence="1">
    <location>
        <begin position="56"/>
        <end position="130"/>
    </location>
</feature>
<feature type="compositionally biased region" description="Basic and acidic residues" evidence="1">
    <location>
        <begin position="69"/>
        <end position="79"/>
    </location>
</feature>
<evidence type="ECO:0000256" key="1">
    <source>
        <dbReference type="SAM" id="MobiDB-lite"/>
    </source>
</evidence>
<accession>A0ABM7NWG6</accession>
<dbReference type="RefSeq" id="WP_207154991.1">
    <property type="nucleotide sequence ID" value="NZ_AP024484.1"/>
</dbReference>
<dbReference type="EMBL" id="AP024484">
    <property type="protein sequence ID" value="BCS84795.1"/>
    <property type="molecule type" value="Genomic_DNA"/>
</dbReference>
<keyword evidence="5" id="KW-1185">Reference proteome</keyword>
<name>A0ABM7NWG6_9BACT</name>
<feature type="domain" description="SPOR" evidence="3">
    <location>
        <begin position="158"/>
        <end position="234"/>
    </location>
</feature>
<gene>
    <name evidence="4" type="ORF">prwr041_06880</name>
</gene>
<feature type="chain" id="PRO_5046568587" evidence="2">
    <location>
        <begin position="21"/>
        <end position="241"/>
    </location>
</feature>
<reference evidence="4 5" key="1">
    <citation type="journal article" date="2022" name="Int. J. Syst. Evol. Microbiol.">
        <title>Prevotella herbatica sp. nov., a plant polysaccharide-decomposing anaerobic bacterium isolated from a methanogenic reactor.</title>
        <authorList>
            <person name="Uek A."/>
            <person name="Tonouchi A."/>
            <person name="Kaku N."/>
            <person name="Ueki K."/>
        </authorList>
    </citation>
    <scope>NUCLEOTIDE SEQUENCE [LARGE SCALE GENOMIC DNA]</scope>
    <source>
        <strain evidence="4 5">WR041</strain>
    </source>
</reference>
<evidence type="ECO:0000256" key="2">
    <source>
        <dbReference type="SAM" id="SignalP"/>
    </source>
</evidence>
<protein>
    <submittedName>
        <fullName evidence="4">SPOR domain-containing protein</fullName>
    </submittedName>
</protein>
<dbReference type="Pfam" id="PF05036">
    <property type="entry name" value="SPOR"/>
    <property type="match status" value="1"/>
</dbReference>
<feature type="compositionally biased region" description="Basic and acidic residues" evidence="1">
    <location>
        <begin position="115"/>
        <end position="130"/>
    </location>
</feature>
<evidence type="ECO:0000259" key="3">
    <source>
        <dbReference type="Pfam" id="PF05036"/>
    </source>
</evidence>
<evidence type="ECO:0000313" key="4">
    <source>
        <dbReference type="EMBL" id="BCS84795.1"/>
    </source>
</evidence>
<sequence>MNKFVISSIIALGIAVNAGAQTYLDHLKKNVAGEGNVTVTQSKEIDELVNGKKIQTQQKADNTVKKGKKTETNRSEINRNKNNIKPQNVIGDSTKHHNNNYNYNNKNESIVNNEKSPEKRENTTKQKSEPVRIDDDEEFDIPTIDMRKKVMRDSRKVTGFRVQAFSGGNSRNDRMKAEQARTTIKLKYPEEPIYVHFYSPHWICRVGNYRNFEEARTMLMKIKALGYRQACIVKGTISVQY</sequence>
<dbReference type="InterPro" id="IPR007730">
    <property type="entry name" value="SPOR-like_dom"/>
</dbReference>
<organism evidence="4 5">
    <name type="scientific">Prevotella herbatica</name>
    <dbReference type="NCBI Taxonomy" id="2801997"/>
    <lineage>
        <taxon>Bacteria</taxon>
        <taxon>Pseudomonadati</taxon>
        <taxon>Bacteroidota</taxon>
        <taxon>Bacteroidia</taxon>
        <taxon>Bacteroidales</taxon>
        <taxon>Prevotellaceae</taxon>
        <taxon>Prevotella</taxon>
    </lineage>
</organism>
<dbReference type="Proteomes" id="UP001319045">
    <property type="component" value="Chromosome"/>
</dbReference>
<evidence type="ECO:0000313" key="5">
    <source>
        <dbReference type="Proteomes" id="UP001319045"/>
    </source>
</evidence>